<dbReference type="InterPro" id="IPR006626">
    <property type="entry name" value="PbH1"/>
</dbReference>
<dbReference type="SMART" id="SM00710">
    <property type="entry name" value="PbH1"/>
    <property type="match status" value="9"/>
</dbReference>
<name>A0A1G9IYA1_9FIRM</name>
<dbReference type="AlphaFoldDB" id="A0A1G9IYA1"/>
<dbReference type="SUPFAM" id="SSF51126">
    <property type="entry name" value="Pectin lyase-like"/>
    <property type="match status" value="1"/>
</dbReference>
<dbReference type="InterPro" id="IPR011050">
    <property type="entry name" value="Pectin_lyase_fold/virulence"/>
</dbReference>
<dbReference type="InterPro" id="IPR007742">
    <property type="entry name" value="NosD_dom"/>
</dbReference>
<dbReference type="RefSeq" id="WP_092722385.1">
    <property type="nucleotide sequence ID" value="NZ_FNGW01000001.1"/>
</dbReference>
<dbReference type="Gene3D" id="2.160.20.10">
    <property type="entry name" value="Single-stranded right-handed beta-helix, Pectin lyase-like"/>
    <property type="match status" value="1"/>
</dbReference>
<evidence type="ECO:0000313" key="3">
    <source>
        <dbReference type="Proteomes" id="UP000199068"/>
    </source>
</evidence>
<reference evidence="2 3" key="1">
    <citation type="submission" date="2016-10" db="EMBL/GenBank/DDBJ databases">
        <authorList>
            <person name="de Groot N.N."/>
        </authorList>
    </citation>
    <scope>NUCLEOTIDE SEQUENCE [LARGE SCALE GENOMIC DNA]</scope>
    <source>
        <strain evidence="2 3">DSM 797</strain>
    </source>
</reference>
<gene>
    <name evidence="2" type="ORF">SAMN04515677_101430</name>
</gene>
<organism evidence="2 3">
    <name type="scientific">Romboutsia lituseburensis DSM 797</name>
    <dbReference type="NCBI Taxonomy" id="1121325"/>
    <lineage>
        <taxon>Bacteria</taxon>
        <taxon>Bacillati</taxon>
        <taxon>Bacillota</taxon>
        <taxon>Clostridia</taxon>
        <taxon>Peptostreptococcales</taxon>
        <taxon>Peptostreptococcaceae</taxon>
        <taxon>Romboutsia</taxon>
    </lineage>
</organism>
<proteinExistence type="predicted"/>
<dbReference type="EMBL" id="FNGW01000001">
    <property type="protein sequence ID" value="SDL30081.1"/>
    <property type="molecule type" value="Genomic_DNA"/>
</dbReference>
<protein>
    <submittedName>
        <fullName evidence="2">Copper-binding protein (NosD)</fullName>
    </submittedName>
</protein>
<accession>A0A1G9IYA1</accession>
<evidence type="ECO:0000259" key="1">
    <source>
        <dbReference type="Pfam" id="PF05048"/>
    </source>
</evidence>
<keyword evidence="3" id="KW-1185">Reference proteome</keyword>
<dbReference type="InterPro" id="IPR012334">
    <property type="entry name" value="Pectin_lyas_fold"/>
</dbReference>
<sequence length="595" mass="68445">MKDIHSLSNLKSNINSYSFRPKLADASKDNIIYLTEDGFSKPIGKFDKLNRVATLTSSLKDKVLVITISNLQLLGNNHSIQSEFIKSFIFVYENLQNIVIDSIDFSSNTTCIELEKSNKNITIKNCNFTNSKLGILCLESENLTISNNSFFNIYHGITLVGCNNTCINCNSFFENIIANLLYKSNINTNIITNIYNNCIEGITLYKDNNLNKIYKNTFKNNILFSMNFGIRLFYGNGYNIISENLILHTNSIIKKSEDNNKLYFIGIYFENNFNILNEISNNKIIIKNNNYELKGSSNIDIRFYGIAIFSDHSQIEIYNNLIAISDNEFNILGSEKQNVLINNIFMKNNYKNRIYSNTCHTIKNKILFSENNISVLISSINIDKQNRSLIIKNNQLFILKNILIPYENQNIFYSLIISPIIICLENTNINIINNNIEMNFNTLGINCAIFINKSNFGINVLNNFISNLDGHAIVLNEDNISNTVQYNRLENITGLGICLLNSNHYNIIKDNFMKEIKSTSLLLSIYNLSNVISDNYFENNYRSIYILPFNNQYNTVNYNKFYNNNNNLLVSSNLNNYIFENLIKLKNENLKISHS</sequence>
<feature type="domain" description="Periplasmic copper-binding protein NosD beta helix" evidence="1">
    <location>
        <begin position="92"/>
        <end position="257"/>
    </location>
</feature>
<dbReference type="Proteomes" id="UP000199068">
    <property type="component" value="Unassembled WGS sequence"/>
</dbReference>
<dbReference type="Pfam" id="PF05048">
    <property type="entry name" value="NosD"/>
    <property type="match status" value="1"/>
</dbReference>
<evidence type="ECO:0000313" key="2">
    <source>
        <dbReference type="EMBL" id="SDL30081.1"/>
    </source>
</evidence>